<dbReference type="Pfam" id="PF08245">
    <property type="entry name" value="Mur_ligase_M"/>
    <property type="match status" value="1"/>
</dbReference>
<dbReference type="Proteomes" id="UP000176603">
    <property type="component" value="Unassembled WGS sequence"/>
</dbReference>
<comment type="caution">
    <text evidence="5">The sequence shown here is derived from an EMBL/GenBank/DDBJ whole genome shotgun (WGS) entry which is preliminary data.</text>
</comment>
<dbReference type="Pfam" id="PF02875">
    <property type="entry name" value="Mur_ligase_C"/>
    <property type="match status" value="1"/>
</dbReference>
<dbReference type="UniPathway" id="UPA00219"/>
<evidence type="ECO:0000259" key="3">
    <source>
        <dbReference type="Pfam" id="PF02875"/>
    </source>
</evidence>
<comment type="similarity">
    <text evidence="1">Belongs to the MurCDEF family. MurE subfamily.</text>
</comment>
<evidence type="ECO:0000256" key="1">
    <source>
        <dbReference type="ARBA" id="ARBA00005898"/>
    </source>
</evidence>
<reference evidence="5 6" key="1">
    <citation type="journal article" date="2016" name="Nat. Commun.">
        <title>Thousands of microbial genomes shed light on interconnected biogeochemical processes in an aquifer system.</title>
        <authorList>
            <person name="Anantharaman K."/>
            <person name="Brown C.T."/>
            <person name="Hug L.A."/>
            <person name="Sharon I."/>
            <person name="Castelle C.J."/>
            <person name="Probst A.J."/>
            <person name="Thomas B.C."/>
            <person name="Singh A."/>
            <person name="Wilkins M.J."/>
            <person name="Karaoz U."/>
            <person name="Brodie E.L."/>
            <person name="Williams K.H."/>
            <person name="Hubbard S.S."/>
            <person name="Banfield J.F."/>
        </authorList>
    </citation>
    <scope>NUCLEOTIDE SEQUENCE [LARGE SCALE GENOMIC DNA]</scope>
</reference>
<keyword evidence="2" id="KW-0133">Cell shape</keyword>
<dbReference type="GO" id="GO:0071555">
    <property type="term" value="P:cell wall organization"/>
    <property type="evidence" value="ECO:0007669"/>
    <property type="project" value="UniProtKB-KW"/>
</dbReference>
<evidence type="ECO:0008006" key="7">
    <source>
        <dbReference type="Google" id="ProtNLM"/>
    </source>
</evidence>
<dbReference type="EMBL" id="MGEH01000024">
    <property type="protein sequence ID" value="OGL78739.1"/>
    <property type="molecule type" value="Genomic_DNA"/>
</dbReference>
<dbReference type="GO" id="GO:0009252">
    <property type="term" value="P:peptidoglycan biosynthetic process"/>
    <property type="evidence" value="ECO:0007669"/>
    <property type="project" value="UniProtKB-UniPathway"/>
</dbReference>
<organism evidence="5 6">
    <name type="scientific">Candidatus Uhrbacteria bacterium RIFCSPHIGHO2_12_FULL_60_25</name>
    <dbReference type="NCBI Taxonomy" id="1802399"/>
    <lineage>
        <taxon>Bacteria</taxon>
        <taxon>Candidatus Uhriibacteriota</taxon>
    </lineage>
</organism>
<dbReference type="STRING" id="1802399.A3E39_01085"/>
<dbReference type="NCBIfam" id="TIGR01085">
    <property type="entry name" value="murE"/>
    <property type="match status" value="1"/>
</dbReference>
<accession>A0A1F7UKD6</accession>
<feature type="domain" description="Mur ligase C-terminal" evidence="3">
    <location>
        <begin position="281"/>
        <end position="413"/>
    </location>
</feature>
<dbReference type="GO" id="GO:0005524">
    <property type="term" value="F:ATP binding"/>
    <property type="evidence" value="ECO:0007669"/>
    <property type="project" value="InterPro"/>
</dbReference>
<evidence type="ECO:0000259" key="4">
    <source>
        <dbReference type="Pfam" id="PF08245"/>
    </source>
</evidence>
<evidence type="ECO:0000313" key="5">
    <source>
        <dbReference type="EMBL" id="OGL78739.1"/>
    </source>
</evidence>
<dbReference type="SUPFAM" id="SSF53623">
    <property type="entry name" value="MurD-like peptide ligases, catalytic domain"/>
    <property type="match status" value="1"/>
</dbReference>
<dbReference type="PANTHER" id="PTHR23135:SF4">
    <property type="entry name" value="UDP-N-ACETYLMURAMOYL-L-ALANYL-D-GLUTAMATE--2,6-DIAMINOPIMELATE LIGASE MURE HOMOLOG, CHLOROPLASTIC"/>
    <property type="match status" value="1"/>
</dbReference>
<keyword evidence="2" id="KW-0961">Cell wall biogenesis/degradation</keyword>
<dbReference type="GO" id="GO:0051301">
    <property type="term" value="P:cell division"/>
    <property type="evidence" value="ECO:0007669"/>
    <property type="project" value="UniProtKB-KW"/>
</dbReference>
<dbReference type="GO" id="GO:0016881">
    <property type="term" value="F:acid-amino acid ligase activity"/>
    <property type="evidence" value="ECO:0007669"/>
    <property type="project" value="InterPro"/>
</dbReference>
<comment type="subcellular location">
    <subcellularLocation>
        <location evidence="2">Cytoplasm</location>
    </subcellularLocation>
</comment>
<dbReference type="SUPFAM" id="SSF53244">
    <property type="entry name" value="MurD-like peptide ligases, peptide-binding domain"/>
    <property type="match status" value="1"/>
</dbReference>
<gene>
    <name evidence="5" type="ORF">A3E39_01085</name>
</gene>
<keyword evidence="2" id="KW-0573">Peptidoglycan synthesis</keyword>
<proteinExistence type="inferred from homology"/>
<protein>
    <recommendedName>
        <fullName evidence="7">UDP-N-acetylmuramyl-tripeptide synthetase</fullName>
    </recommendedName>
</protein>
<dbReference type="InterPro" id="IPR036565">
    <property type="entry name" value="Mur-like_cat_sf"/>
</dbReference>
<sequence length="444" mass="48946">MYVLLNFLRKVIPRPVFDLYHRALSWLAAMWYGHPSRRLIVIGVTGTSGKTTTAYLVAKALEASGAKTGCTTTAFFKVADRTWSNATKMTMVGRFQLQHLLREMADAGCRYAVVETTSQGIMQHRHEHIAYDACVFTNLWPEHIEAHGGFENYKRAKIRLFEYAAFLPPKVLDGQTVPRVEVLNASSKYANDFVIRKFNKVAWYGIGNRERGTGNRTLVASDIMLSSDHVTFKVDGVSVALRMPGMPNVENALAALATAEALGVSLRDAARALGDVSSLPGRYERIDEGQPWTVIVDFAFEPVAVTKLYEVVAADRHGRIIHVLGSTGGGRDVSRRPVLGRIAGEKASVVIVTNEDPYDDDPWEIINHVADGAVQAGKQDGHDLYRILDRRDAIRLAMKMAKTGDVVLITGKGSEPVMAVAGGRKIPWSDAEEARKAILEVTKR</sequence>
<dbReference type="InterPro" id="IPR005761">
    <property type="entry name" value="UDP-N-AcMur-Glu-dNH2Pim_ligase"/>
</dbReference>
<dbReference type="InterPro" id="IPR036615">
    <property type="entry name" value="Mur_ligase_C_dom_sf"/>
</dbReference>
<dbReference type="AlphaFoldDB" id="A0A1F7UKD6"/>
<dbReference type="GO" id="GO:0005737">
    <property type="term" value="C:cytoplasm"/>
    <property type="evidence" value="ECO:0007669"/>
    <property type="project" value="UniProtKB-SubCell"/>
</dbReference>
<evidence type="ECO:0000256" key="2">
    <source>
        <dbReference type="RuleBase" id="RU004135"/>
    </source>
</evidence>
<evidence type="ECO:0000313" key="6">
    <source>
        <dbReference type="Proteomes" id="UP000176603"/>
    </source>
</evidence>
<dbReference type="Gene3D" id="3.90.190.20">
    <property type="entry name" value="Mur ligase, C-terminal domain"/>
    <property type="match status" value="1"/>
</dbReference>
<keyword evidence="2" id="KW-0131">Cell cycle</keyword>
<comment type="pathway">
    <text evidence="2">Cell wall biogenesis; peptidoglycan biosynthesis.</text>
</comment>
<dbReference type="GO" id="GO:0008360">
    <property type="term" value="P:regulation of cell shape"/>
    <property type="evidence" value="ECO:0007669"/>
    <property type="project" value="UniProtKB-KW"/>
</dbReference>
<dbReference type="PANTHER" id="PTHR23135">
    <property type="entry name" value="MUR LIGASE FAMILY MEMBER"/>
    <property type="match status" value="1"/>
</dbReference>
<dbReference type="InterPro" id="IPR013221">
    <property type="entry name" value="Mur_ligase_cen"/>
</dbReference>
<name>A0A1F7UKD6_9BACT</name>
<dbReference type="InterPro" id="IPR004101">
    <property type="entry name" value="Mur_ligase_C"/>
</dbReference>
<keyword evidence="2" id="KW-0132">Cell division</keyword>
<feature type="domain" description="Mur ligase central" evidence="4">
    <location>
        <begin position="44"/>
        <end position="259"/>
    </location>
</feature>
<dbReference type="Gene3D" id="3.40.1190.10">
    <property type="entry name" value="Mur-like, catalytic domain"/>
    <property type="match status" value="1"/>
</dbReference>